<name>A0A1E3HTP5_9TREE</name>
<keyword evidence="3" id="KW-1185">Reference proteome</keyword>
<feature type="region of interest" description="Disordered" evidence="1">
    <location>
        <begin position="414"/>
        <end position="460"/>
    </location>
</feature>
<organism evidence="2 3">
    <name type="scientific">Cryptococcus wingfieldii CBS 7118</name>
    <dbReference type="NCBI Taxonomy" id="1295528"/>
    <lineage>
        <taxon>Eukaryota</taxon>
        <taxon>Fungi</taxon>
        <taxon>Dikarya</taxon>
        <taxon>Basidiomycota</taxon>
        <taxon>Agaricomycotina</taxon>
        <taxon>Tremellomycetes</taxon>
        <taxon>Tremellales</taxon>
        <taxon>Cryptococcaceae</taxon>
        <taxon>Cryptococcus</taxon>
    </lineage>
</organism>
<dbReference type="GeneID" id="30197146"/>
<proteinExistence type="predicted"/>
<dbReference type="EMBL" id="AWGH01000047">
    <property type="protein sequence ID" value="ODN79056.1"/>
    <property type="molecule type" value="Genomic_DNA"/>
</dbReference>
<protein>
    <submittedName>
        <fullName evidence="2">Uncharacterized protein</fullName>
    </submittedName>
</protein>
<gene>
    <name evidence="2" type="ORF">L198_07935</name>
</gene>
<comment type="caution">
    <text evidence="2">The sequence shown here is derived from an EMBL/GenBank/DDBJ whole genome shotgun (WGS) entry which is preliminary data.</text>
</comment>
<evidence type="ECO:0000313" key="3">
    <source>
        <dbReference type="Proteomes" id="UP000094819"/>
    </source>
</evidence>
<evidence type="ECO:0000313" key="2">
    <source>
        <dbReference type="EMBL" id="ODN79056.1"/>
    </source>
</evidence>
<sequence>MPSSTTAAAQAKSVPKLNVVIRWIADPQQICRLLSIIKSNPLWRQACFPQGITTVPKLYKIYIDIFLVFCNNDPAIKAAEREGLVQRVKGSGGKKKWEATERFSSRVGNPVRRKIDSLKSALKSGTYTSTHNFRPSWKRWDDVPNGIRATLQAEHPYYFQLLELAQSSFQFVLPPRSANGEACQSGRKRELQPSLDVEDDRGPRVGNHKRPRIASPSLSYQAESVVEVDESGNDDTELPATRSSPPPSSAPLLSPRWNTDPQEICRLLSVIRSNYLWHQACFPQRGASASDNYKVYIEIFLRACRDDPVMEVAAREGLVKWLGGQSRWIATRKFDSRVENPVRTKTSSLMNDFVTGIYESDHGFHPSWKKWKDVCSTIRDDLQALCPYYFQLRSLVKPPLKVIRKCAPLPEEQQYQNRIDQKKEKKKKKKKKPVDINKAKDSKKKQREYSRRGRRNYDGR</sequence>
<evidence type="ECO:0000256" key="1">
    <source>
        <dbReference type="SAM" id="MobiDB-lite"/>
    </source>
</evidence>
<feature type="region of interest" description="Disordered" evidence="1">
    <location>
        <begin position="178"/>
        <end position="256"/>
    </location>
</feature>
<dbReference type="RefSeq" id="XP_019028089.1">
    <property type="nucleotide sequence ID" value="XM_019179913.1"/>
</dbReference>
<dbReference type="Proteomes" id="UP000094819">
    <property type="component" value="Unassembled WGS sequence"/>
</dbReference>
<dbReference type="OrthoDB" id="2578052at2759"/>
<reference evidence="2 3" key="1">
    <citation type="submission" date="2016-06" db="EMBL/GenBank/DDBJ databases">
        <title>Evolution of pathogenesis and genome organization in the Tremellales.</title>
        <authorList>
            <person name="Cuomo C."/>
            <person name="Litvintseva A."/>
            <person name="Heitman J."/>
            <person name="Chen Y."/>
            <person name="Sun S."/>
            <person name="Springer D."/>
            <person name="Dromer F."/>
            <person name="Young S."/>
            <person name="Zeng Q."/>
            <person name="Chapman S."/>
            <person name="Gujja S."/>
            <person name="Saif S."/>
            <person name="Birren B."/>
        </authorList>
    </citation>
    <scope>NUCLEOTIDE SEQUENCE [LARGE SCALE GENOMIC DNA]</scope>
    <source>
        <strain evidence="2 3">CBS 7118</strain>
    </source>
</reference>
<accession>A0A1E3HTP5</accession>
<dbReference type="AlphaFoldDB" id="A0A1E3HTP5"/>
<feature type="compositionally biased region" description="Acidic residues" evidence="1">
    <location>
        <begin position="226"/>
        <end position="237"/>
    </location>
</feature>
<feature type="compositionally biased region" description="Basic and acidic residues" evidence="1">
    <location>
        <begin position="447"/>
        <end position="460"/>
    </location>
</feature>